<protein>
    <recommendedName>
        <fullName evidence="3">rRNA adenine N(6)-methyltransferase</fullName>
    </recommendedName>
</protein>
<dbReference type="Gene3D" id="3.40.50.150">
    <property type="entry name" value="Vaccinia Virus protein VP39"/>
    <property type="match status" value="1"/>
</dbReference>
<dbReference type="AlphaFoldDB" id="A0AA39CCW6"/>
<dbReference type="InterPro" id="IPR029063">
    <property type="entry name" value="SAM-dependent_MTases_sf"/>
</dbReference>
<evidence type="ECO:0000313" key="2">
    <source>
        <dbReference type="Proteomes" id="UP001172673"/>
    </source>
</evidence>
<dbReference type="SUPFAM" id="SSF53335">
    <property type="entry name" value="S-adenosyl-L-methionine-dependent methyltransferases"/>
    <property type="match status" value="1"/>
</dbReference>
<gene>
    <name evidence="1" type="ORF">H2200_011836</name>
</gene>
<name>A0AA39CCW6_9EURO</name>
<dbReference type="EMBL" id="JAPDRK010000021">
    <property type="protein sequence ID" value="KAJ9603650.1"/>
    <property type="molecule type" value="Genomic_DNA"/>
</dbReference>
<proteinExistence type="predicted"/>
<accession>A0AA39CCW6</accession>
<dbReference type="Proteomes" id="UP001172673">
    <property type="component" value="Unassembled WGS sequence"/>
</dbReference>
<reference evidence="1" key="1">
    <citation type="submission" date="2022-10" db="EMBL/GenBank/DDBJ databases">
        <title>Culturing micro-colonial fungi from biological soil crusts in the Mojave desert and describing Neophaeococcomyces mojavensis, and introducing the new genera and species Taxawa tesnikishii.</title>
        <authorList>
            <person name="Kurbessoian T."/>
            <person name="Stajich J.E."/>
        </authorList>
    </citation>
    <scope>NUCLEOTIDE SEQUENCE</scope>
    <source>
        <strain evidence="1">TK_41</strain>
    </source>
</reference>
<organism evidence="1 2">
    <name type="scientific">Cladophialophora chaetospira</name>
    <dbReference type="NCBI Taxonomy" id="386627"/>
    <lineage>
        <taxon>Eukaryota</taxon>
        <taxon>Fungi</taxon>
        <taxon>Dikarya</taxon>
        <taxon>Ascomycota</taxon>
        <taxon>Pezizomycotina</taxon>
        <taxon>Eurotiomycetes</taxon>
        <taxon>Chaetothyriomycetidae</taxon>
        <taxon>Chaetothyriales</taxon>
        <taxon>Herpotrichiellaceae</taxon>
        <taxon>Cladophialophora</taxon>
    </lineage>
</organism>
<evidence type="ECO:0000313" key="1">
    <source>
        <dbReference type="EMBL" id="KAJ9603650.1"/>
    </source>
</evidence>
<evidence type="ECO:0008006" key="3">
    <source>
        <dbReference type="Google" id="ProtNLM"/>
    </source>
</evidence>
<keyword evidence="2" id="KW-1185">Reference proteome</keyword>
<sequence length="576" mass="65848">MILRVFVRHASTVAKKTPRTVGRYEIVSQSLCNDVLDRLRPSLPAPNTCDLIDINPGTGLWSKKLHRTLQPRRHVLVEPNLKRYEDYLGPLLEHRGSRYRHVTNLEEAFSPEKELLSKYDTAKGGADGEVRQFNHELLMTVNLSNQKITHGGYMGTLGKKFFDDLFFALFSDKAGHGLFRYGLIRILAWIPEEKEVEPFIPRTVYRRFKQTITLEAMSDVTEIAGLPGGHGTTRYTRWPGLEQEEYAALNTKVEQGLAYRAPDSRLDQPPAADLRSIKPTMQNLQGTRVSTDGVWLSNFLKLTDRLKREDPTFYREHADGSRARGLGSRVKTPLQREWLKNDTIALTRYKGHMKAVTIVNEGRQLFVDWRTAVQNAGGEPLDPDLEQQFRLRGDENHKKLQALAVTYRVWARKALDDCRAVEMSPPILFWSRRDTHPLVVKSGEFEPSNRHMALLDVVPNANLLLKLDSLDKMICFRHVMATFTQALSYTVPEALKMLVHDTGVEEFVKTIKGIHDSAKGGWYDLTQLRLRALPSDLFVEIALAYERWPFRPSIHTMLLSSPDSQATFHAEVERIK</sequence>
<comment type="caution">
    <text evidence="1">The sequence shown here is derived from an EMBL/GenBank/DDBJ whole genome shotgun (WGS) entry which is preliminary data.</text>
</comment>